<evidence type="ECO:0000259" key="6">
    <source>
        <dbReference type="Pfam" id="PF09924"/>
    </source>
</evidence>
<evidence type="ECO:0000313" key="8">
    <source>
        <dbReference type="Proteomes" id="UP001269819"/>
    </source>
</evidence>
<evidence type="ECO:0000256" key="5">
    <source>
        <dbReference type="ARBA" id="ARBA00023136"/>
    </source>
</evidence>
<comment type="caution">
    <text evidence="7">The sequence shown here is derived from an EMBL/GenBank/DDBJ whole genome shotgun (WGS) entry which is preliminary data.</text>
</comment>
<dbReference type="RefSeq" id="WP_316974993.1">
    <property type="nucleotide sequence ID" value="NZ_JAWIIJ010000016.1"/>
</dbReference>
<evidence type="ECO:0000313" key="7">
    <source>
        <dbReference type="EMBL" id="MDV2080608.1"/>
    </source>
</evidence>
<keyword evidence="4" id="KW-1133">Transmembrane helix</keyword>
<comment type="subcellular location">
    <subcellularLocation>
        <location evidence="1">Cell membrane</location>
        <topology evidence="1">Multi-pass membrane protein</topology>
    </subcellularLocation>
</comment>
<dbReference type="Proteomes" id="UP001269819">
    <property type="component" value="Unassembled WGS sequence"/>
</dbReference>
<evidence type="ECO:0000256" key="1">
    <source>
        <dbReference type="ARBA" id="ARBA00004651"/>
    </source>
</evidence>
<dbReference type="SUPFAM" id="SSF55729">
    <property type="entry name" value="Acyl-CoA N-acyltransferases (Nat)"/>
    <property type="match status" value="1"/>
</dbReference>
<dbReference type="Pfam" id="PF09924">
    <property type="entry name" value="LPG_synthase_C"/>
    <property type="match status" value="1"/>
</dbReference>
<evidence type="ECO:0000256" key="2">
    <source>
        <dbReference type="ARBA" id="ARBA00022475"/>
    </source>
</evidence>
<feature type="domain" description="Phosphatidylglycerol lysyltransferase C-terminal" evidence="6">
    <location>
        <begin position="41"/>
        <end position="335"/>
    </location>
</feature>
<dbReference type="PANTHER" id="PTHR34697:SF2">
    <property type="entry name" value="PHOSPHATIDYLGLYCEROL LYSYLTRANSFERASE"/>
    <property type="match status" value="1"/>
</dbReference>
<accession>A0ABU3W231</accession>
<dbReference type="InterPro" id="IPR024320">
    <property type="entry name" value="LPG_synthase_C"/>
</dbReference>
<keyword evidence="2" id="KW-1003">Cell membrane</keyword>
<dbReference type="InterPro" id="IPR051211">
    <property type="entry name" value="PG_lysyltransferase"/>
</dbReference>
<keyword evidence="5" id="KW-0472">Membrane</keyword>
<dbReference type="PANTHER" id="PTHR34697">
    <property type="entry name" value="PHOSPHATIDYLGLYCEROL LYSYLTRANSFERASE"/>
    <property type="match status" value="1"/>
</dbReference>
<sequence length="362" mass="40070">MTVTHIAATAEPAADVLMPSQPAPASPVRLPSAQLESWLCQHGRQSSSYFSLQQGCRHYSLDSLGFVPYIPVPTLAGPVNVVFTDPVAAPNQLPRLLRQFERSVPGRPLYVGVGPQIADVLAGLGHRTNIIGTEFAVDLERFSLRGRAMKQLRHASNLHRRHAVSVMELPAAGVDQTAVAAISDAWRQGKAVKHRELSLLTRPPVFADEWGVRKFYAYLDGQLAGYVFFDPYFDNGELAGYCANILRARPEAHHSGLLDYIILQAMTRFREEGVRELSLGIAPLHGVRACPGEQPMVRRLAQLFYRHGNRLYAFAPLAYHKSRYRGRETPWYLCARDLGAARIAAVLLRGTGLLGGNWSSNR</sequence>
<evidence type="ECO:0000256" key="4">
    <source>
        <dbReference type="ARBA" id="ARBA00022989"/>
    </source>
</evidence>
<keyword evidence="8" id="KW-1185">Reference proteome</keyword>
<organism evidence="7 8">
    <name type="scientific">Marinobacter xestospongiae</name>
    <dbReference type="NCBI Taxonomy" id="994319"/>
    <lineage>
        <taxon>Bacteria</taxon>
        <taxon>Pseudomonadati</taxon>
        <taxon>Pseudomonadota</taxon>
        <taxon>Gammaproteobacteria</taxon>
        <taxon>Pseudomonadales</taxon>
        <taxon>Marinobacteraceae</taxon>
        <taxon>Marinobacter</taxon>
    </lineage>
</organism>
<dbReference type="EMBL" id="JAWIIJ010000016">
    <property type="protein sequence ID" value="MDV2080608.1"/>
    <property type="molecule type" value="Genomic_DNA"/>
</dbReference>
<reference evidence="7 8" key="1">
    <citation type="submission" date="2023-10" db="EMBL/GenBank/DDBJ databases">
        <title>Characteristics and mechanism of a salt-tolerant marine origin heterotrophic nitrifying- aerobic denitrifying bacteria Marinobacter xestospongiae HN1.</title>
        <authorList>
            <person name="Qi R."/>
        </authorList>
    </citation>
    <scope>NUCLEOTIDE SEQUENCE [LARGE SCALE GENOMIC DNA]</scope>
    <source>
        <strain evidence="7 8">HN1</strain>
    </source>
</reference>
<name>A0ABU3W231_9GAMM</name>
<proteinExistence type="predicted"/>
<dbReference type="InterPro" id="IPR016181">
    <property type="entry name" value="Acyl_CoA_acyltransferase"/>
</dbReference>
<keyword evidence="3" id="KW-0812">Transmembrane</keyword>
<evidence type="ECO:0000256" key="3">
    <source>
        <dbReference type="ARBA" id="ARBA00022692"/>
    </source>
</evidence>
<gene>
    <name evidence="7" type="ORF">RYS15_18135</name>
</gene>
<protein>
    <submittedName>
        <fullName evidence="7">DUF2156 domain-containing protein</fullName>
    </submittedName>
</protein>